<dbReference type="InterPro" id="IPR018483">
    <property type="entry name" value="Carb_kinase_FGGY_CS"/>
</dbReference>
<dbReference type="PIRSF" id="PIRSF000538">
    <property type="entry name" value="GlpK"/>
    <property type="match status" value="1"/>
</dbReference>
<dbReference type="Proteomes" id="UP000800981">
    <property type="component" value="Unassembled WGS sequence"/>
</dbReference>
<dbReference type="CDD" id="cd07770">
    <property type="entry name" value="ASKHA_NBD_FGGY_GntK"/>
    <property type="match status" value="1"/>
</dbReference>
<keyword evidence="8" id="KW-1185">Reference proteome</keyword>
<sequence length="532" mass="55399">MLNASAGVIDVVLGVDLGTTATKVVAFDVHGQEHASSSAGYPLLEPSPGEAVQDPAEITAAALRAIRAVTAELPPGAVVRAVSFSSALHSLVGVDADGVALTPSITWADIRANKQADRLRTSGKGLELQLRTGTPTHPMSPLTKLMWFREEDPELHARVATWAGIKEVVVHALTGEWVTDHSVASATGLFNLRSRSWDREALELAGVGPERLPRLVATTYAGLRPLPAVAAELGLPADVPLVVGGGDGPLANLGIGAVKPGVAACSVGTSGALRVVVESPSVDPQGRVFCYALTEDRWAVGGAITNGGVAVRWAGDTMAPELEELAPELGDSPVEPVLDLAASVPPGCGGLVMLPYLLSERAPHWTSVPSAAYVGLTRAHGRAHLVRATLEGICQQLALVLDSMRAAGNEVHEVRATGGVFASRLWRQTLADVLGMPVSFAKGHEGSSFGAALLGMQAVGLVESVDAAEALIEIEEVVAPDPAAVSVYATLRPLYSEVYAALLPAFARIRELEESLPLAYSEPAEPQELAED</sequence>
<name>A0ABX0GZ08_9ACTN</name>
<comment type="caution">
    <text evidence="7">The sequence shown here is derived from an EMBL/GenBank/DDBJ whole genome shotgun (WGS) entry which is preliminary data.</text>
</comment>
<dbReference type="Pfam" id="PF00370">
    <property type="entry name" value="FGGY_N"/>
    <property type="match status" value="1"/>
</dbReference>
<dbReference type="InterPro" id="IPR050406">
    <property type="entry name" value="FGGY_Carb_Kinase"/>
</dbReference>
<evidence type="ECO:0000256" key="1">
    <source>
        <dbReference type="ARBA" id="ARBA00009156"/>
    </source>
</evidence>
<dbReference type="Gene3D" id="3.30.420.40">
    <property type="match status" value="2"/>
</dbReference>
<dbReference type="PROSITE" id="PS00445">
    <property type="entry name" value="FGGY_KINASES_2"/>
    <property type="match status" value="1"/>
</dbReference>
<protein>
    <submittedName>
        <fullName evidence="7">Gluconokinase</fullName>
    </submittedName>
</protein>
<feature type="domain" description="Carbohydrate kinase FGGY N-terminal" evidence="5">
    <location>
        <begin position="11"/>
        <end position="254"/>
    </location>
</feature>
<dbReference type="InterPro" id="IPR018485">
    <property type="entry name" value="FGGY_C"/>
</dbReference>
<evidence type="ECO:0000256" key="2">
    <source>
        <dbReference type="ARBA" id="ARBA00022679"/>
    </source>
</evidence>
<gene>
    <name evidence="7" type="ORF">G9H71_14220</name>
</gene>
<reference evidence="7 8" key="1">
    <citation type="submission" date="2020-03" db="EMBL/GenBank/DDBJ databases">
        <title>Two novel Motilibacter sp.</title>
        <authorList>
            <person name="Liu S."/>
        </authorList>
    </citation>
    <scope>NUCLEOTIDE SEQUENCE [LARGE SCALE GENOMIC DNA]</scope>
    <source>
        <strain evidence="7 8">E257</strain>
    </source>
</reference>
<feature type="domain" description="Carbohydrate kinase FGGY C-terminal" evidence="6">
    <location>
        <begin position="263"/>
        <end position="458"/>
    </location>
</feature>
<dbReference type="PANTHER" id="PTHR43095">
    <property type="entry name" value="SUGAR KINASE"/>
    <property type="match status" value="1"/>
</dbReference>
<evidence type="ECO:0000313" key="8">
    <source>
        <dbReference type="Proteomes" id="UP000800981"/>
    </source>
</evidence>
<keyword evidence="2 4" id="KW-0808">Transferase</keyword>
<accession>A0ABX0GZ08</accession>
<evidence type="ECO:0000313" key="7">
    <source>
        <dbReference type="EMBL" id="NHC14940.1"/>
    </source>
</evidence>
<organism evidence="7 8">
    <name type="scientific">Motilibacter deserti</name>
    <dbReference type="NCBI Taxonomy" id="2714956"/>
    <lineage>
        <taxon>Bacteria</taxon>
        <taxon>Bacillati</taxon>
        <taxon>Actinomycetota</taxon>
        <taxon>Actinomycetes</taxon>
        <taxon>Motilibacterales</taxon>
        <taxon>Motilibacteraceae</taxon>
        <taxon>Motilibacter</taxon>
    </lineage>
</organism>
<evidence type="ECO:0000256" key="4">
    <source>
        <dbReference type="RuleBase" id="RU003733"/>
    </source>
</evidence>
<proteinExistence type="inferred from homology"/>
<dbReference type="InterPro" id="IPR000577">
    <property type="entry name" value="Carb_kinase_FGGY"/>
</dbReference>
<comment type="similarity">
    <text evidence="1 4">Belongs to the FGGY kinase family.</text>
</comment>
<dbReference type="SUPFAM" id="SSF53067">
    <property type="entry name" value="Actin-like ATPase domain"/>
    <property type="match status" value="2"/>
</dbReference>
<dbReference type="Pfam" id="PF02782">
    <property type="entry name" value="FGGY_C"/>
    <property type="match status" value="1"/>
</dbReference>
<keyword evidence="3 4" id="KW-0418">Kinase</keyword>
<evidence type="ECO:0000259" key="6">
    <source>
        <dbReference type="Pfam" id="PF02782"/>
    </source>
</evidence>
<dbReference type="InterPro" id="IPR018484">
    <property type="entry name" value="FGGY_N"/>
</dbReference>
<evidence type="ECO:0000259" key="5">
    <source>
        <dbReference type="Pfam" id="PF00370"/>
    </source>
</evidence>
<dbReference type="InterPro" id="IPR043129">
    <property type="entry name" value="ATPase_NBD"/>
</dbReference>
<dbReference type="EMBL" id="JAANNP010000013">
    <property type="protein sequence ID" value="NHC14940.1"/>
    <property type="molecule type" value="Genomic_DNA"/>
</dbReference>
<dbReference type="PANTHER" id="PTHR43095:SF2">
    <property type="entry name" value="GLUCONOKINASE"/>
    <property type="match status" value="1"/>
</dbReference>
<dbReference type="PROSITE" id="PS00933">
    <property type="entry name" value="FGGY_KINASES_1"/>
    <property type="match status" value="1"/>
</dbReference>
<evidence type="ECO:0000256" key="3">
    <source>
        <dbReference type="ARBA" id="ARBA00022777"/>
    </source>
</evidence>